<name>H0EC47_9ACTN</name>
<evidence type="ECO:0000313" key="2">
    <source>
        <dbReference type="EMBL" id="EHN08740.1"/>
    </source>
</evidence>
<proteinExistence type="predicted"/>
<comment type="caution">
    <text evidence="2">The sequence shown here is derived from an EMBL/GenBank/DDBJ whole genome shotgun (WGS) entry which is preliminary data.</text>
</comment>
<dbReference type="Proteomes" id="UP000005143">
    <property type="component" value="Unassembled WGS sequence"/>
</dbReference>
<dbReference type="OrthoDB" id="9938554at2"/>
<evidence type="ECO:0000256" key="1">
    <source>
        <dbReference type="SAM" id="MobiDB-lite"/>
    </source>
</evidence>
<organism evidence="2 3">
    <name type="scientific">Patulibacter medicamentivorans</name>
    <dbReference type="NCBI Taxonomy" id="1097667"/>
    <lineage>
        <taxon>Bacteria</taxon>
        <taxon>Bacillati</taxon>
        <taxon>Actinomycetota</taxon>
        <taxon>Thermoleophilia</taxon>
        <taxon>Solirubrobacterales</taxon>
        <taxon>Patulibacteraceae</taxon>
        <taxon>Patulibacter</taxon>
    </lineage>
</organism>
<sequence length="273" mass="27388">MTEKMRMLLAGAVVLAVGALLWMFLVTPARDDADVAEQAQQTAEAQATQVLAELTQARQAAERAPANVRELRRLAVAVPEKVEAAQLIDQLDSTAKRYDVTFDVLKVNDAAASAAPAATPDPAAQAAGGVAQANATSKELDASTGKPAGGSGTTTSTTPTTPAPAPAASTATAGVPGAAPGSVPVSLSVQVGGTYVAVTRFVKAVQGSVRSHGDRIAAKGRLLRVNSVNLSVDGEGASRSLSGTLDVVAYLLPAETTAPSTATPAATPTGAQP</sequence>
<dbReference type="RefSeq" id="WP_007579645.1">
    <property type="nucleotide sequence ID" value="NZ_AGUD01000346.1"/>
</dbReference>
<reference evidence="2 3" key="1">
    <citation type="journal article" date="2013" name="Biodegradation">
        <title>Quantitative proteomic analysis of ibuprofen-degrading Patulibacter sp. strain I11.</title>
        <authorList>
            <person name="Almeida B."/>
            <person name="Kjeldal H."/>
            <person name="Lolas I."/>
            <person name="Knudsen A.D."/>
            <person name="Carvalho G."/>
            <person name="Nielsen K.L."/>
            <person name="Barreto Crespo M.T."/>
            <person name="Stensballe A."/>
            <person name="Nielsen J.L."/>
        </authorList>
    </citation>
    <scope>NUCLEOTIDE SEQUENCE [LARGE SCALE GENOMIC DNA]</scope>
    <source>
        <strain evidence="2 3">I11</strain>
    </source>
</reference>
<keyword evidence="3" id="KW-1185">Reference proteome</keyword>
<protein>
    <submittedName>
        <fullName evidence="2">Uncharacterized protein</fullName>
    </submittedName>
</protein>
<feature type="compositionally biased region" description="Low complexity" evidence="1">
    <location>
        <begin position="153"/>
        <end position="176"/>
    </location>
</feature>
<feature type="compositionally biased region" description="Low complexity" evidence="1">
    <location>
        <begin position="117"/>
        <end position="135"/>
    </location>
</feature>
<accession>H0EC47</accession>
<feature type="region of interest" description="Disordered" evidence="1">
    <location>
        <begin position="117"/>
        <end position="176"/>
    </location>
</feature>
<dbReference type="AlphaFoldDB" id="H0EC47"/>
<evidence type="ECO:0000313" key="3">
    <source>
        <dbReference type="Proteomes" id="UP000005143"/>
    </source>
</evidence>
<dbReference type="EMBL" id="AGUD01000346">
    <property type="protein sequence ID" value="EHN08740.1"/>
    <property type="molecule type" value="Genomic_DNA"/>
</dbReference>
<gene>
    <name evidence="2" type="ORF">PAI11_44460</name>
</gene>